<proteinExistence type="predicted"/>
<comment type="caution">
    <text evidence="1">The sequence shown here is derived from an EMBL/GenBank/DDBJ whole genome shotgun (WGS) entry which is preliminary data.</text>
</comment>
<organism evidence="1 2">
    <name type="scientific">Nephila pilipes</name>
    <name type="common">Giant wood spider</name>
    <name type="synonym">Nephila maculata</name>
    <dbReference type="NCBI Taxonomy" id="299642"/>
    <lineage>
        <taxon>Eukaryota</taxon>
        <taxon>Metazoa</taxon>
        <taxon>Ecdysozoa</taxon>
        <taxon>Arthropoda</taxon>
        <taxon>Chelicerata</taxon>
        <taxon>Arachnida</taxon>
        <taxon>Araneae</taxon>
        <taxon>Araneomorphae</taxon>
        <taxon>Entelegynae</taxon>
        <taxon>Araneoidea</taxon>
        <taxon>Nephilidae</taxon>
        <taxon>Nephila</taxon>
    </lineage>
</organism>
<evidence type="ECO:0000313" key="1">
    <source>
        <dbReference type="EMBL" id="GFS53169.1"/>
    </source>
</evidence>
<dbReference type="Proteomes" id="UP000887013">
    <property type="component" value="Unassembled WGS sequence"/>
</dbReference>
<sequence>MREIEAFSRNHLSSSSSGQLILPFLRHRSGRSEAIFHHPQDNSLKILMPAYLFTDTVNKETSSAPSPDVIAQLVDVPVL</sequence>
<gene>
    <name evidence="1" type="ORF">NPIL_170071</name>
</gene>
<evidence type="ECO:0000313" key="2">
    <source>
        <dbReference type="Proteomes" id="UP000887013"/>
    </source>
</evidence>
<dbReference type="AlphaFoldDB" id="A0A8X6JAU6"/>
<reference evidence="1" key="1">
    <citation type="submission" date="2020-08" db="EMBL/GenBank/DDBJ databases">
        <title>Multicomponent nature underlies the extraordinary mechanical properties of spider dragline silk.</title>
        <authorList>
            <person name="Kono N."/>
            <person name="Nakamura H."/>
            <person name="Mori M."/>
            <person name="Yoshida Y."/>
            <person name="Ohtoshi R."/>
            <person name="Malay A.D."/>
            <person name="Moran D.A.P."/>
            <person name="Tomita M."/>
            <person name="Numata K."/>
            <person name="Arakawa K."/>
        </authorList>
    </citation>
    <scope>NUCLEOTIDE SEQUENCE</scope>
</reference>
<name>A0A8X6JAU6_NEPPI</name>
<accession>A0A8X6JAU6</accession>
<protein>
    <submittedName>
        <fullName evidence="1">Uncharacterized protein</fullName>
    </submittedName>
</protein>
<keyword evidence="2" id="KW-1185">Reference proteome</keyword>
<dbReference type="EMBL" id="BMAW01046039">
    <property type="protein sequence ID" value="GFS53169.1"/>
    <property type="molecule type" value="Genomic_DNA"/>
</dbReference>